<proteinExistence type="predicted"/>
<feature type="region of interest" description="Disordered" evidence="1">
    <location>
        <begin position="84"/>
        <end position="111"/>
    </location>
</feature>
<evidence type="ECO:0000256" key="1">
    <source>
        <dbReference type="SAM" id="MobiDB-lite"/>
    </source>
</evidence>
<sequence length="111" mass="12051">MCVALPPYPLCAVAAMAMPCKLSLPLYLVNRSTVTALLVPCCYATCRGISCTPAAATCSTALPPVVELQDEGAYENEHENLDYIEGQEDDFGEDDELGYDFADKGEDEYED</sequence>
<organism evidence="2">
    <name type="scientific">Arundo donax</name>
    <name type="common">Giant reed</name>
    <name type="synonym">Donax arundinaceus</name>
    <dbReference type="NCBI Taxonomy" id="35708"/>
    <lineage>
        <taxon>Eukaryota</taxon>
        <taxon>Viridiplantae</taxon>
        <taxon>Streptophyta</taxon>
        <taxon>Embryophyta</taxon>
        <taxon>Tracheophyta</taxon>
        <taxon>Spermatophyta</taxon>
        <taxon>Magnoliopsida</taxon>
        <taxon>Liliopsida</taxon>
        <taxon>Poales</taxon>
        <taxon>Poaceae</taxon>
        <taxon>PACMAD clade</taxon>
        <taxon>Arundinoideae</taxon>
        <taxon>Arundineae</taxon>
        <taxon>Arundo</taxon>
    </lineage>
</organism>
<reference evidence="2" key="1">
    <citation type="submission" date="2014-09" db="EMBL/GenBank/DDBJ databases">
        <authorList>
            <person name="Magalhaes I.L.F."/>
            <person name="Oliveira U."/>
            <person name="Santos F.R."/>
            <person name="Vidigal T.H.D.A."/>
            <person name="Brescovit A.D."/>
            <person name="Santos A.J."/>
        </authorList>
    </citation>
    <scope>NUCLEOTIDE SEQUENCE</scope>
    <source>
        <tissue evidence="2">Shoot tissue taken approximately 20 cm above the soil surface</tissue>
    </source>
</reference>
<reference evidence="2" key="2">
    <citation type="journal article" date="2015" name="Data Brief">
        <title>Shoot transcriptome of the giant reed, Arundo donax.</title>
        <authorList>
            <person name="Barrero R.A."/>
            <person name="Guerrero F.D."/>
            <person name="Moolhuijzen P."/>
            <person name="Goolsby J.A."/>
            <person name="Tidwell J."/>
            <person name="Bellgard S.E."/>
            <person name="Bellgard M.I."/>
        </authorList>
    </citation>
    <scope>NUCLEOTIDE SEQUENCE</scope>
    <source>
        <tissue evidence="2">Shoot tissue taken approximately 20 cm above the soil surface</tissue>
    </source>
</reference>
<name>A0A0A9D5F9_ARUDO</name>
<protein>
    <submittedName>
        <fullName evidence="2">Uncharacterized protein</fullName>
    </submittedName>
</protein>
<feature type="compositionally biased region" description="Acidic residues" evidence="1">
    <location>
        <begin position="85"/>
        <end position="98"/>
    </location>
</feature>
<accession>A0A0A9D5F9</accession>
<dbReference type="AlphaFoldDB" id="A0A0A9D5F9"/>
<dbReference type="EMBL" id="GBRH01215967">
    <property type="protein sequence ID" value="JAD81928.1"/>
    <property type="molecule type" value="Transcribed_RNA"/>
</dbReference>
<evidence type="ECO:0000313" key="2">
    <source>
        <dbReference type="EMBL" id="JAD81928.1"/>
    </source>
</evidence>